<feature type="compositionally biased region" description="Polar residues" evidence="4">
    <location>
        <begin position="526"/>
        <end position="542"/>
    </location>
</feature>
<dbReference type="GO" id="GO:0005768">
    <property type="term" value="C:endosome"/>
    <property type="evidence" value="ECO:0007669"/>
    <property type="project" value="TreeGrafter"/>
</dbReference>
<dbReference type="Pfam" id="PF00790">
    <property type="entry name" value="VHS"/>
    <property type="match status" value="1"/>
</dbReference>
<dbReference type="GO" id="GO:0030276">
    <property type="term" value="F:clathrin binding"/>
    <property type="evidence" value="ECO:0007669"/>
    <property type="project" value="TreeGrafter"/>
</dbReference>
<feature type="domain" description="GAT" evidence="6">
    <location>
        <begin position="217"/>
        <end position="305"/>
    </location>
</feature>
<dbReference type="InterPro" id="IPR038425">
    <property type="entry name" value="GAT_sf"/>
</dbReference>
<dbReference type="PANTHER" id="PTHR13856:SF137">
    <property type="entry name" value="GH05942P"/>
    <property type="match status" value="1"/>
</dbReference>
<dbReference type="Pfam" id="PF03127">
    <property type="entry name" value="GAT"/>
    <property type="match status" value="1"/>
</dbReference>
<evidence type="ECO:0000259" key="6">
    <source>
        <dbReference type="PROSITE" id="PS50909"/>
    </source>
</evidence>
<evidence type="ECO:0000313" key="7">
    <source>
        <dbReference type="EMBL" id="KAK7113823.1"/>
    </source>
</evidence>
<dbReference type="PROSITE" id="PS50909">
    <property type="entry name" value="GAT"/>
    <property type="match status" value="1"/>
</dbReference>
<sequence>MAALFGHGNPLTTQVGQLIERATDGSQATENWGLFMEVCDLINETDEGPKDASRAFKKRLTQNVGKNFTAIIYTLTCLETCVKNCGRRFHNCVATKDFLGELVKVIGPKYDPPQAVQEKVLQMIQTWAEAFRGVPELKEVEKVYQELKSKGIEFPMTDLDNMAPIHTPARSAPRQAPPNQPGGMIRAPVGHPPTHPGMPGMPGMPVIPSEPVSLTQDQRSKLSRELEVVSGNCRVMSEMLTELSPSNVEESDLELLQELNRTCRQMQQRIMELLGEVANEEVTNELLRVNDDLNNVFLRYERFERYRSGQGAPDATEPSPAADHLPPSYDQVCTSKDEGSRLPAQSNPNVGNLIDLDEAPSVAAQMQDLNVSSNAAPSKAAPSKAAPSNAAPSNAAPPTAASGAGAAGDEDFDMFAQSRKSFDQNKQATGPIYGNQREDQMTGGLGKAVNVKSQPDKEVLGLQDKDSDYDEMEQWLATHDPNAAAALKAYHNDDEESNSGEKREGLTSSEFDSFLKERAAAAETMPTISAQTGQQPASARNTRQMKKDEEDNPLFAL</sequence>
<evidence type="ECO:0000256" key="4">
    <source>
        <dbReference type="SAM" id="MobiDB-lite"/>
    </source>
</evidence>
<evidence type="ECO:0000259" key="5">
    <source>
        <dbReference type="PROSITE" id="PS50179"/>
    </source>
</evidence>
<dbReference type="Gene3D" id="1.25.40.90">
    <property type="match status" value="1"/>
</dbReference>
<dbReference type="InterPro" id="IPR014645">
    <property type="entry name" value="TOM1"/>
</dbReference>
<comment type="caution">
    <text evidence="7">The sequence shown here is derived from an EMBL/GenBank/DDBJ whole genome shotgun (WGS) entry which is preliminary data.</text>
</comment>
<dbReference type="SMART" id="SM00288">
    <property type="entry name" value="VHS"/>
    <property type="match status" value="1"/>
</dbReference>
<name>A0AAN9GM75_9CAEN</name>
<dbReference type="EMBL" id="JBAMIC010000002">
    <property type="protein sequence ID" value="KAK7113823.1"/>
    <property type="molecule type" value="Genomic_DNA"/>
</dbReference>
<dbReference type="PANTHER" id="PTHR13856">
    <property type="entry name" value="VHS DOMAIN CONTAINING PROTEIN FAMILY"/>
    <property type="match status" value="1"/>
</dbReference>
<evidence type="ECO:0000313" key="8">
    <source>
        <dbReference type="Proteomes" id="UP001374579"/>
    </source>
</evidence>
<accession>A0AAN9GM75</accession>
<dbReference type="InterPro" id="IPR002014">
    <property type="entry name" value="VHS_dom"/>
</dbReference>
<reference evidence="7 8" key="1">
    <citation type="submission" date="2024-02" db="EMBL/GenBank/DDBJ databases">
        <title>Chromosome-scale genome assembly of the rough periwinkle Littorina saxatilis.</title>
        <authorList>
            <person name="De Jode A."/>
            <person name="Faria R."/>
            <person name="Formenti G."/>
            <person name="Sims Y."/>
            <person name="Smith T.P."/>
            <person name="Tracey A."/>
            <person name="Wood J.M.D."/>
            <person name="Zagrodzka Z.B."/>
            <person name="Johannesson K."/>
            <person name="Butlin R.K."/>
            <person name="Leder E.H."/>
        </authorList>
    </citation>
    <scope>NUCLEOTIDE SEQUENCE [LARGE SCALE GENOMIC DNA]</scope>
    <source>
        <strain evidence="7">Snail1</strain>
        <tissue evidence="7">Muscle</tissue>
    </source>
</reference>
<gene>
    <name evidence="7" type="ORF">V1264_013033</name>
</gene>
<organism evidence="7 8">
    <name type="scientific">Littorina saxatilis</name>
    <dbReference type="NCBI Taxonomy" id="31220"/>
    <lineage>
        <taxon>Eukaryota</taxon>
        <taxon>Metazoa</taxon>
        <taxon>Spiralia</taxon>
        <taxon>Lophotrochozoa</taxon>
        <taxon>Mollusca</taxon>
        <taxon>Gastropoda</taxon>
        <taxon>Caenogastropoda</taxon>
        <taxon>Littorinimorpha</taxon>
        <taxon>Littorinoidea</taxon>
        <taxon>Littorinidae</taxon>
        <taxon>Littorina</taxon>
    </lineage>
</organism>
<feature type="region of interest" description="Disordered" evidence="4">
    <location>
        <begin position="373"/>
        <end position="465"/>
    </location>
</feature>
<dbReference type="GO" id="GO:0015031">
    <property type="term" value="P:protein transport"/>
    <property type="evidence" value="ECO:0007669"/>
    <property type="project" value="UniProtKB-KW"/>
</dbReference>
<dbReference type="PIRSF" id="PIRSF036948">
    <property type="entry name" value="TOM1"/>
    <property type="match status" value="1"/>
</dbReference>
<dbReference type="Gene3D" id="1.20.58.160">
    <property type="match status" value="1"/>
</dbReference>
<evidence type="ECO:0000256" key="1">
    <source>
        <dbReference type="ARBA" id="ARBA00007708"/>
    </source>
</evidence>
<evidence type="ECO:0008006" key="9">
    <source>
        <dbReference type="Google" id="ProtNLM"/>
    </source>
</evidence>
<dbReference type="AlphaFoldDB" id="A0AAN9GM75"/>
<dbReference type="GO" id="GO:0043130">
    <property type="term" value="F:ubiquitin binding"/>
    <property type="evidence" value="ECO:0007669"/>
    <property type="project" value="InterPro"/>
</dbReference>
<feature type="region of interest" description="Disordered" evidence="4">
    <location>
        <begin position="307"/>
        <end position="354"/>
    </location>
</feature>
<protein>
    <recommendedName>
        <fullName evidence="9">TOM1-like protein 2</fullName>
    </recommendedName>
</protein>
<keyword evidence="3" id="KW-0653">Protein transport</keyword>
<dbReference type="GO" id="GO:0016020">
    <property type="term" value="C:membrane"/>
    <property type="evidence" value="ECO:0007669"/>
    <property type="project" value="TreeGrafter"/>
</dbReference>
<dbReference type="InterPro" id="IPR008942">
    <property type="entry name" value="ENTH_VHS"/>
</dbReference>
<dbReference type="InterPro" id="IPR004152">
    <property type="entry name" value="GAT_dom"/>
</dbReference>
<dbReference type="Proteomes" id="UP001374579">
    <property type="component" value="Unassembled WGS sequence"/>
</dbReference>
<dbReference type="SUPFAM" id="SSF89009">
    <property type="entry name" value="GAT-like domain"/>
    <property type="match status" value="1"/>
</dbReference>
<feature type="compositionally biased region" description="Low complexity" evidence="4">
    <location>
        <begin position="373"/>
        <end position="404"/>
    </location>
</feature>
<dbReference type="SUPFAM" id="SSF48464">
    <property type="entry name" value="ENTH/VHS domain"/>
    <property type="match status" value="1"/>
</dbReference>
<keyword evidence="8" id="KW-1185">Reference proteome</keyword>
<dbReference type="CDD" id="cd03565">
    <property type="entry name" value="VHS_Tom1_like"/>
    <property type="match status" value="1"/>
</dbReference>
<feature type="compositionally biased region" description="Basic and acidic residues" evidence="4">
    <location>
        <begin position="454"/>
        <end position="465"/>
    </location>
</feature>
<keyword evidence="2" id="KW-0813">Transport</keyword>
<comment type="similarity">
    <text evidence="1">Belongs to the TOM1 family.</text>
</comment>
<dbReference type="GO" id="GO:0007165">
    <property type="term" value="P:signal transduction"/>
    <property type="evidence" value="ECO:0007669"/>
    <property type="project" value="TreeGrafter"/>
</dbReference>
<proteinExistence type="inferred from homology"/>
<evidence type="ECO:0000256" key="3">
    <source>
        <dbReference type="ARBA" id="ARBA00022927"/>
    </source>
</evidence>
<dbReference type="PROSITE" id="PS50179">
    <property type="entry name" value="VHS"/>
    <property type="match status" value="1"/>
</dbReference>
<feature type="region of interest" description="Disordered" evidence="4">
    <location>
        <begin position="487"/>
        <end position="557"/>
    </location>
</feature>
<evidence type="ECO:0000256" key="2">
    <source>
        <dbReference type="ARBA" id="ARBA00022448"/>
    </source>
</evidence>
<feature type="domain" description="VHS" evidence="5">
    <location>
        <begin position="22"/>
        <end position="155"/>
    </location>
</feature>
<dbReference type="CDD" id="cd14233">
    <property type="entry name" value="GAT_TOM1_like"/>
    <property type="match status" value="1"/>
</dbReference>
<dbReference type="GO" id="GO:0035091">
    <property type="term" value="F:phosphatidylinositol binding"/>
    <property type="evidence" value="ECO:0007669"/>
    <property type="project" value="InterPro"/>
</dbReference>